<evidence type="ECO:0000256" key="2">
    <source>
        <dbReference type="ARBA" id="ARBA00010671"/>
    </source>
</evidence>
<organism evidence="8 9">
    <name type="scientific">Peptoniphilus equinus</name>
    <dbReference type="NCBI Taxonomy" id="3016343"/>
    <lineage>
        <taxon>Bacteria</taxon>
        <taxon>Bacillati</taxon>
        <taxon>Bacillota</taxon>
        <taxon>Tissierellia</taxon>
        <taxon>Tissierellales</taxon>
        <taxon>Peptoniphilaceae</taxon>
        <taxon>Peptoniphilus</taxon>
    </lineage>
</organism>
<evidence type="ECO:0000256" key="4">
    <source>
        <dbReference type="ARBA" id="ARBA00022898"/>
    </source>
</evidence>
<keyword evidence="8" id="KW-0032">Aminotransferase</keyword>
<keyword evidence="9" id="KW-1185">Reference proteome</keyword>
<dbReference type="InterPro" id="IPR052357">
    <property type="entry name" value="Orn_Lys_Arg_decarboxylase-I"/>
</dbReference>
<dbReference type="InterPro" id="IPR036633">
    <property type="entry name" value="Prn/Lys/Arg_de-COase_C_sf"/>
</dbReference>
<dbReference type="PANTHER" id="PTHR43277">
    <property type="entry name" value="ARGININE DECARBOXYLASE"/>
    <property type="match status" value="1"/>
</dbReference>
<keyword evidence="8" id="KW-0808">Transferase</keyword>
<dbReference type="RefSeq" id="WP_271191292.1">
    <property type="nucleotide sequence ID" value="NZ_CP115667.1"/>
</dbReference>
<evidence type="ECO:0000259" key="7">
    <source>
        <dbReference type="Pfam" id="PF03711"/>
    </source>
</evidence>
<dbReference type="InterPro" id="IPR008286">
    <property type="entry name" value="Prn/Lys/Arg_de-COase_C"/>
</dbReference>
<dbReference type="Gene3D" id="3.40.640.10">
    <property type="entry name" value="Type I PLP-dependent aspartate aminotransferase-like (Major domain)"/>
    <property type="match status" value="1"/>
</dbReference>
<dbReference type="InterPro" id="IPR015421">
    <property type="entry name" value="PyrdxlP-dep_Trfase_major"/>
</dbReference>
<gene>
    <name evidence="8" type="ORF">O6R05_07090</name>
</gene>
<keyword evidence="5" id="KW-0456">Lyase</keyword>
<evidence type="ECO:0000259" key="6">
    <source>
        <dbReference type="Pfam" id="PF01276"/>
    </source>
</evidence>
<proteinExistence type="inferred from homology"/>
<dbReference type="Proteomes" id="UP001210339">
    <property type="component" value="Chromosome"/>
</dbReference>
<keyword evidence="4" id="KW-0663">Pyridoxal phosphate</keyword>
<feature type="domain" description="Orn/Lys/Arg decarboxylases family 1 pyridoxal-P attachment site" evidence="6">
    <location>
        <begin position="12"/>
        <end position="275"/>
    </location>
</feature>
<dbReference type="GO" id="GO:0008483">
    <property type="term" value="F:transaminase activity"/>
    <property type="evidence" value="ECO:0007669"/>
    <property type="project" value="UniProtKB-KW"/>
</dbReference>
<sequence>MKRDIFQMIQDKRETVSFAMPGHKHRGAFDFTLYDDTTEVIGADNLLNPEGCILESERRLAALYGAEESYYITEGSTQAMRVALSMLTRRGDRILMQRNSHKSVYNAVIQMGLEPDYLFCKYDAEHGVLLGVMLDDLEAKLKSDLGIRAVVITSPDYFGLIQNIKAIAELVHRYGVRLIVDEAHGAHLAFTSLKGLSAVPYADCTVQSTHKTMPALTGSALLHTNGIPRDRCIKHMAFVMSTSPSYLSMLSSEYAVAYCDANREGFSRAAELIHTTAEHLNGAIEVLRVRDESIVAVDPMKLVFRTRGCTGLEIENELSIGYNIDLEMGDLNYALAMVSPLNTPGDFRALEAAIREVSRGDFLPIATSYRTVAPWEAMPMDQGFFAPSEYIDIDEAEGRIAANMIMLYPPGTPIVAPGEVFTKDVLTVMGAHRRLIGVKEGKCEVVCNSL</sequence>
<evidence type="ECO:0000313" key="8">
    <source>
        <dbReference type="EMBL" id="WBW49761.1"/>
    </source>
</evidence>
<evidence type="ECO:0000313" key="9">
    <source>
        <dbReference type="Proteomes" id="UP001210339"/>
    </source>
</evidence>
<comment type="similarity">
    <text evidence="2">Belongs to the Orn/Lys/Arg decarboxylase class-I family.</text>
</comment>
<keyword evidence="3" id="KW-0210">Decarboxylase</keyword>
<protein>
    <submittedName>
        <fullName evidence="8">Aminotransferase class I/II-fold pyridoxal phosphate-dependent enzyme</fullName>
    </submittedName>
</protein>
<feature type="domain" description="Orn/Lys/Arg decarboxylase C-terminal" evidence="7">
    <location>
        <begin position="388"/>
        <end position="424"/>
    </location>
</feature>
<reference evidence="8 9" key="1">
    <citation type="submission" date="2023-01" db="EMBL/GenBank/DDBJ databases">
        <authorList>
            <person name="Lee S.H."/>
            <person name="Jung H.S."/>
            <person name="Yun J.U."/>
        </authorList>
    </citation>
    <scope>NUCLEOTIDE SEQUENCE [LARGE SCALE GENOMIC DNA]</scope>
    <source>
        <strain evidence="8 9">CBA3646</strain>
    </source>
</reference>
<dbReference type="Pfam" id="PF01276">
    <property type="entry name" value="OKR_DC_1"/>
    <property type="match status" value="1"/>
</dbReference>
<comment type="cofactor">
    <cofactor evidence="1">
        <name>pyridoxal 5'-phosphate</name>
        <dbReference type="ChEBI" id="CHEBI:597326"/>
    </cofactor>
</comment>
<dbReference type="SUPFAM" id="SSF55904">
    <property type="entry name" value="Ornithine decarboxylase C-terminal domain"/>
    <property type="match status" value="1"/>
</dbReference>
<evidence type="ECO:0000256" key="5">
    <source>
        <dbReference type="ARBA" id="ARBA00023239"/>
    </source>
</evidence>
<dbReference type="Gene3D" id="3.90.105.10">
    <property type="entry name" value="Molybdopterin biosynthesis moea protein, domain 2"/>
    <property type="match status" value="1"/>
</dbReference>
<evidence type="ECO:0000256" key="3">
    <source>
        <dbReference type="ARBA" id="ARBA00022793"/>
    </source>
</evidence>
<dbReference type="InterPro" id="IPR015424">
    <property type="entry name" value="PyrdxlP-dep_Trfase"/>
</dbReference>
<accession>A0ABY7QSI2</accession>
<dbReference type="PANTHER" id="PTHR43277:SF3">
    <property type="entry name" value="DECARBOXYLASE, PUTATIVE-RELATED"/>
    <property type="match status" value="1"/>
</dbReference>
<dbReference type="Pfam" id="PF03711">
    <property type="entry name" value="OKR_DC_1_C"/>
    <property type="match status" value="1"/>
</dbReference>
<dbReference type="InterPro" id="IPR000310">
    <property type="entry name" value="Orn/Lys/Arg_deCO2ase_major_dom"/>
</dbReference>
<dbReference type="EMBL" id="CP115667">
    <property type="protein sequence ID" value="WBW49761.1"/>
    <property type="molecule type" value="Genomic_DNA"/>
</dbReference>
<evidence type="ECO:0000256" key="1">
    <source>
        <dbReference type="ARBA" id="ARBA00001933"/>
    </source>
</evidence>
<dbReference type="SUPFAM" id="SSF53383">
    <property type="entry name" value="PLP-dependent transferases"/>
    <property type="match status" value="1"/>
</dbReference>
<name>A0ABY7QSI2_9FIRM</name>